<keyword evidence="11" id="KW-0472">Membrane</keyword>
<evidence type="ECO:0000259" key="12">
    <source>
        <dbReference type="PROSITE" id="PS50011"/>
    </source>
</evidence>
<dbReference type="EC" id="2.7.11.1" evidence="1"/>
<dbReference type="KEGG" id="parq:DSM112329_03808"/>
<name>A0AAU7AZ46_9ACTN</name>
<organism evidence="13">
    <name type="scientific">Paraconexibacter sp. AEG42_29</name>
    <dbReference type="NCBI Taxonomy" id="2997339"/>
    <lineage>
        <taxon>Bacteria</taxon>
        <taxon>Bacillati</taxon>
        <taxon>Actinomycetota</taxon>
        <taxon>Thermoleophilia</taxon>
        <taxon>Solirubrobacterales</taxon>
        <taxon>Paraconexibacteraceae</taxon>
        <taxon>Paraconexibacter</taxon>
    </lineage>
</organism>
<evidence type="ECO:0000313" key="13">
    <source>
        <dbReference type="EMBL" id="XAY06930.1"/>
    </source>
</evidence>
<dbReference type="PANTHER" id="PTHR43289:SF6">
    <property type="entry name" value="SERINE_THREONINE-PROTEIN KINASE NEKL-3"/>
    <property type="match status" value="1"/>
</dbReference>
<evidence type="ECO:0000256" key="8">
    <source>
        <dbReference type="ARBA" id="ARBA00048679"/>
    </source>
</evidence>
<comment type="catalytic activity">
    <reaction evidence="8">
        <text>L-seryl-[protein] + ATP = O-phospho-L-seryl-[protein] + ADP + H(+)</text>
        <dbReference type="Rhea" id="RHEA:17989"/>
        <dbReference type="Rhea" id="RHEA-COMP:9863"/>
        <dbReference type="Rhea" id="RHEA-COMP:11604"/>
        <dbReference type="ChEBI" id="CHEBI:15378"/>
        <dbReference type="ChEBI" id="CHEBI:29999"/>
        <dbReference type="ChEBI" id="CHEBI:30616"/>
        <dbReference type="ChEBI" id="CHEBI:83421"/>
        <dbReference type="ChEBI" id="CHEBI:456216"/>
        <dbReference type="EC" id="2.7.11.1"/>
    </reaction>
</comment>
<evidence type="ECO:0000256" key="11">
    <source>
        <dbReference type="SAM" id="Phobius"/>
    </source>
</evidence>
<comment type="catalytic activity">
    <reaction evidence="7">
        <text>L-threonyl-[protein] + ATP = O-phospho-L-threonyl-[protein] + ADP + H(+)</text>
        <dbReference type="Rhea" id="RHEA:46608"/>
        <dbReference type="Rhea" id="RHEA-COMP:11060"/>
        <dbReference type="Rhea" id="RHEA-COMP:11605"/>
        <dbReference type="ChEBI" id="CHEBI:15378"/>
        <dbReference type="ChEBI" id="CHEBI:30013"/>
        <dbReference type="ChEBI" id="CHEBI:30616"/>
        <dbReference type="ChEBI" id="CHEBI:61977"/>
        <dbReference type="ChEBI" id="CHEBI:456216"/>
        <dbReference type="EC" id="2.7.11.1"/>
    </reaction>
</comment>
<dbReference type="SMART" id="SM00220">
    <property type="entry name" value="S_TKc"/>
    <property type="match status" value="1"/>
</dbReference>
<dbReference type="Pfam" id="PF00069">
    <property type="entry name" value="Pkinase"/>
    <property type="match status" value="1"/>
</dbReference>
<evidence type="ECO:0000256" key="7">
    <source>
        <dbReference type="ARBA" id="ARBA00047899"/>
    </source>
</evidence>
<dbReference type="GO" id="GO:0045717">
    <property type="term" value="P:negative regulation of fatty acid biosynthetic process"/>
    <property type="evidence" value="ECO:0007669"/>
    <property type="project" value="UniProtKB-ARBA"/>
</dbReference>
<gene>
    <name evidence="13" type="ORF">DSM112329_03808</name>
</gene>
<dbReference type="AlphaFoldDB" id="A0AAU7AZ46"/>
<keyword evidence="5 13" id="KW-0418">Kinase</keyword>
<dbReference type="EMBL" id="CP114014">
    <property type="protein sequence ID" value="XAY06930.1"/>
    <property type="molecule type" value="Genomic_DNA"/>
</dbReference>
<dbReference type="GO" id="GO:0004674">
    <property type="term" value="F:protein serine/threonine kinase activity"/>
    <property type="evidence" value="ECO:0007669"/>
    <property type="project" value="UniProtKB-KW"/>
</dbReference>
<reference evidence="13" key="1">
    <citation type="submission" date="2022-12" db="EMBL/GenBank/DDBJ databases">
        <title>Paraconexibacter alkalitolerans sp. nov. and Baekduia alba sp. nov., isolated from soil and emended description of the genera Paraconexibacter (Chun et al., 2020) and Baekduia (An et al., 2020).</title>
        <authorList>
            <person name="Vieira S."/>
            <person name="Huber K.J."/>
            <person name="Geppert A."/>
            <person name="Wolf J."/>
            <person name="Neumann-Schaal M."/>
            <person name="Muesken M."/>
            <person name="Overmann J."/>
        </authorList>
    </citation>
    <scope>NUCLEOTIDE SEQUENCE</scope>
    <source>
        <strain evidence="13">AEG42_29</strain>
    </source>
</reference>
<evidence type="ECO:0000256" key="6">
    <source>
        <dbReference type="ARBA" id="ARBA00022840"/>
    </source>
</evidence>
<dbReference type="InterPro" id="IPR000719">
    <property type="entry name" value="Prot_kinase_dom"/>
</dbReference>
<evidence type="ECO:0000256" key="4">
    <source>
        <dbReference type="ARBA" id="ARBA00022741"/>
    </source>
</evidence>
<dbReference type="FunFam" id="1.10.510.10:FF:000021">
    <property type="entry name" value="Serine/threonine protein kinase"/>
    <property type="match status" value="1"/>
</dbReference>
<feature type="binding site" evidence="9">
    <location>
        <position position="40"/>
    </location>
    <ligand>
        <name>ATP</name>
        <dbReference type="ChEBI" id="CHEBI:30616"/>
    </ligand>
</feature>
<accession>A0AAU7AZ46</accession>
<dbReference type="SUPFAM" id="SSF56112">
    <property type="entry name" value="Protein kinase-like (PK-like)"/>
    <property type="match status" value="1"/>
</dbReference>
<keyword evidence="3" id="KW-0808">Transferase</keyword>
<sequence>MMAGQLIVDRYELGERLGVGGMSTVQLALDRRLERHVAVKLLAEHLADDPQFVSRFRREALAAARLVHPNIVQVFDFGLDDASGRHYIVMEVVRGQSGAEILREEGRLTVREAVSLIEQACTGLAYAHRGGVVHRDVKPGNLLRSDEGVVKLADFGIAKALSAEESSITQVGSVLGTASYLAPEQARGEDAGPRADLYALGVVAYQLLSGRLPYEAASLTELALKQQREAPAYLHELDPDIPEELSLAVDRALALDAEDRFPNAEAMSRAITDGAAGVPDPTASTRTAMPGTEATRVVSRHDEPSTSRTAISSRDTAPATGAASGAVRQPRAPRHPRAGTVAPPAAAPAPVGDRMSRRDRKQHNLAVKAAAKAEKRRRRGRMRRIAGTVLVLGMLAAGGAGAVIATSSDPTAVDLRKVGGDTVDDVVNSISSLVDGNTK</sequence>
<evidence type="ECO:0000256" key="10">
    <source>
        <dbReference type="SAM" id="MobiDB-lite"/>
    </source>
</evidence>
<feature type="transmembrane region" description="Helical" evidence="11">
    <location>
        <begin position="385"/>
        <end position="405"/>
    </location>
</feature>
<dbReference type="PANTHER" id="PTHR43289">
    <property type="entry name" value="MITOGEN-ACTIVATED PROTEIN KINASE KINASE KINASE 20-RELATED"/>
    <property type="match status" value="1"/>
</dbReference>
<evidence type="ECO:0000256" key="1">
    <source>
        <dbReference type="ARBA" id="ARBA00012513"/>
    </source>
</evidence>
<protein>
    <recommendedName>
        <fullName evidence="1">non-specific serine/threonine protein kinase</fullName>
        <ecNumber evidence="1">2.7.11.1</ecNumber>
    </recommendedName>
</protein>
<keyword evidence="11" id="KW-1133">Transmembrane helix</keyword>
<dbReference type="PROSITE" id="PS50011">
    <property type="entry name" value="PROTEIN_KINASE_DOM"/>
    <property type="match status" value="1"/>
</dbReference>
<dbReference type="GO" id="GO:0005524">
    <property type="term" value="F:ATP binding"/>
    <property type="evidence" value="ECO:0007669"/>
    <property type="project" value="UniProtKB-UniRule"/>
</dbReference>
<keyword evidence="6 9" id="KW-0067">ATP-binding</keyword>
<keyword evidence="2" id="KW-0723">Serine/threonine-protein kinase</keyword>
<dbReference type="InterPro" id="IPR017441">
    <property type="entry name" value="Protein_kinase_ATP_BS"/>
</dbReference>
<feature type="domain" description="Protein kinase" evidence="12">
    <location>
        <begin position="11"/>
        <end position="272"/>
    </location>
</feature>
<dbReference type="Gene3D" id="3.30.200.20">
    <property type="entry name" value="Phosphorylase Kinase, domain 1"/>
    <property type="match status" value="1"/>
</dbReference>
<dbReference type="PROSITE" id="PS00107">
    <property type="entry name" value="PROTEIN_KINASE_ATP"/>
    <property type="match status" value="1"/>
</dbReference>
<evidence type="ECO:0000256" key="3">
    <source>
        <dbReference type="ARBA" id="ARBA00022679"/>
    </source>
</evidence>
<evidence type="ECO:0000256" key="2">
    <source>
        <dbReference type="ARBA" id="ARBA00022527"/>
    </source>
</evidence>
<dbReference type="Gene3D" id="1.10.510.10">
    <property type="entry name" value="Transferase(Phosphotransferase) domain 1"/>
    <property type="match status" value="1"/>
</dbReference>
<dbReference type="InterPro" id="IPR011009">
    <property type="entry name" value="Kinase-like_dom_sf"/>
</dbReference>
<evidence type="ECO:0000256" key="5">
    <source>
        <dbReference type="ARBA" id="ARBA00022777"/>
    </source>
</evidence>
<keyword evidence="4 9" id="KW-0547">Nucleotide-binding</keyword>
<keyword evidence="11" id="KW-0812">Transmembrane</keyword>
<proteinExistence type="predicted"/>
<feature type="region of interest" description="Disordered" evidence="10">
    <location>
        <begin position="273"/>
        <end position="366"/>
    </location>
</feature>
<dbReference type="CDD" id="cd14014">
    <property type="entry name" value="STKc_PknB_like"/>
    <property type="match status" value="1"/>
</dbReference>
<evidence type="ECO:0000256" key="9">
    <source>
        <dbReference type="PROSITE-ProRule" id="PRU10141"/>
    </source>
</evidence>
<dbReference type="RefSeq" id="WP_354698143.1">
    <property type="nucleotide sequence ID" value="NZ_CP114014.1"/>
</dbReference>
<dbReference type="FunFam" id="3.30.200.20:FF:000035">
    <property type="entry name" value="Serine/threonine protein kinase Stk1"/>
    <property type="match status" value="1"/>
</dbReference>
<feature type="compositionally biased region" description="Polar residues" evidence="10">
    <location>
        <begin position="306"/>
        <end position="315"/>
    </location>
</feature>